<dbReference type="InterPro" id="IPR004358">
    <property type="entry name" value="Sig_transdc_His_kin-like_C"/>
</dbReference>
<feature type="region of interest" description="Disordered" evidence="5">
    <location>
        <begin position="93"/>
        <end position="129"/>
    </location>
</feature>
<evidence type="ECO:0000313" key="9">
    <source>
        <dbReference type="Proteomes" id="UP000032702"/>
    </source>
</evidence>
<dbReference type="Pfam" id="PF00072">
    <property type="entry name" value="Response_reg"/>
    <property type="match status" value="1"/>
</dbReference>
<evidence type="ECO:0000256" key="5">
    <source>
        <dbReference type="SAM" id="MobiDB-lite"/>
    </source>
</evidence>
<evidence type="ECO:0000256" key="3">
    <source>
        <dbReference type="ARBA" id="ARBA00022553"/>
    </source>
</evidence>
<feature type="compositionally biased region" description="Basic residues" evidence="5">
    <location>
        <begin position="338"/>
        <end position="352"/>
    </location>
</feature>
<keyword evidence="8" id="KW-0808">Transferase</keyword>
<organism evidence="8 9">
    <name type="scientific">Stigmatella aurantiaca (strain DW4/3-1)</name>
    <dbReference type="NCBI Taxonomy" id="378806"/>
    <lineage>
        <taxon>Bacteria</taxon>
        <taxon>Pseudomonadati</taxon>
        <taxon>Myxococcota</taxon>
        <taxon>Myxococcia</taxon>
        <taxon>Myxococcales</taxon>
        <taxon>Cystobacterineae</taxon>
        <taxon>Archangiaceae</taxon>
        <taxon>Stigmatella</taxon>
    </lineage>
</organism>
<dbReference type="SMART" id="SM00448">
    <property type="entry name" value="REC"/>
    <property type="match status" value="1"/>
</dbReference>
<dbReference type="InterPro" id="IPR011006">
    <property type="entry name" value="CheY-like_superfamily"/>
</dbReference>
<reference evidence="8 9" key="1">
    <citation type="submission" date="2006-04" db="EMBL/GenBank/DDBJ databases">
        <authorList>
            <person name="Nierman W.C."/>
        </authorList>
    </citation>
    <scope>NUCLEOTIDE SEQUENCE [LARGE SCALE GENOMIC DNA]</scope>
    <source>
        <strain evidence="8 9">DW4/3-1</strain>
    </source>
</reference>
<evidence type="ECO:0000259" key="6">
    <source>
        <dbReference type="PROSITE" id="PS50109"/>
    </source>
</evidence>
<dbReference type="InterPro" id="IPR003661">
    <property type="entry name" value="HisK_dim/P_dom"/>
</dbReference>
<proteinExistence type="predicted"/>
<feature type="region of interest" description="Disordered" evidence="5">
    <location>
        <begin position="198"/>
        <end position="217"/>
    </location>
</feature>
<dbReference type="InterPro" id="IPR005467">
    <property type="entry name" value="His_kinase_dom"/>
</dbReference>
<keyword evidence="3 4" id="KW-0597">Phosphoprotein</keyword>
<dbReference type="SUPFAM" id="SSF47384">
    <property type="entry name" value="Homodimeric domain of signal transducing histidine kinase"/>
    <property type="match status" value="1"/>
</dbReference>
<dbReference type="GO" id="GO:0000155">
    <property type="term" value="F:phosphorelay sensor kinase activity"/>
    <property type="evidence" value="ECO:0007669"/>
    <property type="project" value="InterPro"/>
</dbReference>
<dbReference type="PANTHER" id="PTHR43065">
    <property type="entry name" value="SENSOR HISTIDINE KINASE"/>
    <property type="match status" value="1"/>
</dbReference>
<dbReference type="EC" id="2.7.13.3" evidence="2"/>
<dbReference type="PANTHER" id="PTHR43065:SF42">
    <property type="entry name" value="TWO-COMPONENT SENSOR PPRA"/>
    <property type="match status" value="1"/>
</dbReference>
<dbReference type="SUPFAM" id="SSF52172">
    <property type="entry name" value="CheY-like"/>
    <property type="match status" value="1"/>
</dbReference>
<feature type="region of interest" description="Disordered" evidence="5">
    <location>
        <begin position="569"/>
        <end position="687"/>
    </location>
</feature>
<keyword evidence="8" id="KW-0418">Kinase</keyword>
<dbReference type="Gene3D" id="1.10.287.130">
    <property type="match status" value="1"/>
</dbReference>
<dbReference type="PRINTS" id="PR00344">
    <property type="entry name" value="BCTRLSENSOR"/>
</dbReference>
<feature type="compositionally biased region" description="Low complexity" evidence="5">
    <location>
        <begin position="629"/>
        <end position="641"/>
    </location>
</feature>
<dbReference type="CDD" id="cd00082">
    <property type="entry name" value="HisKA"/>
    <property type="match status" value="1"/>
</dbReference>
<feature type="domain" description="Response regulatory" evidence="7">
    <location>
        <begin position="1103"/>
        <end position="1218"/>
    </location>
</feature>
<dbReference type="InterPro" id="IPR003594">
    <property type="entry name" value="HATPase_dom"/>
</dbReference>
<evidence type="ECO:0000313" key="8">
    <source>
        <dbReference type="EMBL" id="EAU64621.1"/>
    </source>
</evidence>
<dbReference type="SMART" id="SM00388">
    <property type="entry name" value="HisKA"/>
    <property type="match status" value="1"/>
</dbReference>
<dbReference type="AlphaFoldDB" id="Q08VW6"/>
<comment type="caution">
    <text evidence="8">The sequence shown here is derived from an EMBL/GenBank/DDBJ whole genome shotgun (WGS) entry which is preliminary data.</text>
</comment>
<name>Q08VW6_STIAD</name>
<gene>
    <name evidence="8" type="ORF">STIAU_5681</name>
</gene>
<dbReference type="Proteomes" id="UP000032702">
    <property type="component" value="Unassembled WGS sequence"/>
</dbReference>
<accession>Q08VW6</accession>
<feature type="domain" description="Histidine kinase" evidence="6">
    <location>
        <begin position="867"/>
        <end position="1081"/>
    </location>
</feature>
<dbReference type="Gene3D" id="3.40.50.2300">
    <property type="match status" value="1"/>
</dbReference>
<dbReference type="PROSITE" id="PS50109">
    <property type="entry name" value="HIS_KIN"/>
    <property type="match status" value="1"/>
</dbReference>
<comment type="catalytic activity">
    <reaction evidence="1">
        <text>ATP + protein L-histidine = ADP + protein N-phospho-L-histidine.</text>
        <dbReference type="EC" id="2.7.13.3"/>
    </reaction>
</comment>
<dbReference type="Pfam" id="PF02518">
    <property type="entry name" value="HATPase_c"/>
    <property type="match status" value="1"/>
</dbReference>
<dbReference type="SUPFAM" id="SSF55874">
    <property type="entry name" value="ATPase domain of HSP90 chaperone/DNA topoisomerase II/histidine kinase"/>
    <property type="match status" value="1"/>
</dbReference>
<evidence type="ECO:0000259" key="7">
    <source>
        <dbReference type="PROSITE" id="PS50110"/>
    </source>
</evidence>
<feature type="compositionally biased region" description="Basic and acidic residues" evidence="5">
    <location>
        <begin position="649"/>
        <end position="669"/>
    </location>
</feature>
<feature type="compositionally biased region" description="Basic and acidic residues" evidence="5">
    <location>
        <begin position="468"/>
        <end position="495"/>
    </location>
</feature>
<feature type="region of interest" description="Disordered" evidence="5">
    <location>
        <begin position="1"/>
        <end position="81"/>
    </location>
</feature>
<dbReference type="InterPro" id="IPR001789">
    <property type="entry name" value="Sig_transdc_resp-reg_receiver"/>
</dbReference>
<dbReference type="InterPro" id="IPR036890">
    <property type="entry name" value="HATPase_C_sf"/>
</dbReference>
<dbReference type="Gene3D" id="3.30.565.10">
    <property type="entry name" value="Histidine kinase-like ATPase, C-terminal domain"/>
    <property type="match status" value="1"/>
</dbReference>
<dbReference type="SMART" id="SM00387">
    <property type="entry name" value="HATPase_c"/>
    <property type="match status" value="1"/>
</dbReference>
<evidence type="ECO:0000256" key="1">
    <source>
        <dbReference type="ARBA" id="ARBA00000085"/>
    </source>
</evidence>
<dbReference type="InterPro" id="IPR036097">
    <property type="entry name" value="HisK_dim/P_sf"/>
</dbReference>
<protein>
    <recommendedName>
        <fullName evidence="2">histidine kinase</fullName>
        <ecNumber evidence="2">2.7.13.3</ecNumber>
    </recommendedName>
</protein>
<feature type="compositionally biased region" description="Low complexity" evidence="5">
    <location>
        <begin position="367"/>
        <end position="381"/>
    </location>
</feature>
<feature type="compositionally biased region" description="Pro residues" evidence="5">
    <location>
        <begin position="587"/>
        <end position="600"/>
    </location>
</feature>
<feature type="region of interest" description="Disordered" evidence="5">
    <location>
        <begin position="334"/>
        <end position="535"/>
    </location>
</feature>
<dbReference type="PROSITE" id="PS50110">
    <property type="entry name" value="RESPONSE_REGULATORY"/>
    <property type="match status" value="1"/>
</dbReference>
<evidence type="ECO:0000256" key="4">
    <source>
        <dbReference type="PROSITE-ProRule" id="PRU00169"/>
    </source>
</evidence>
<feature type="region of interest" description="Disordered" evidence="5">
    <location>
        <begin position="222"/>
        <end position="244"/>
    </location>
</feature>
<dbReference type="EMBL" id="AAMD01000109">
    <property type="protein sequence ID" value="EAU64621.1"/>
    <property type="molecule type" value="Genomic_DNA"/>
</dbReference>
<evidence type="ECO:0000256" key="2">
    <source>
        <dbReference type="ARBA" id="ARBA00012438"/>
    </source>
</evidence>
<feature type="modified residue" description="4-aspartylphosphate" evidence="4">
    <location>
        <position position="1153"/>
    </location>
</feature>
<dbReference type="CDD" id="cd00156">
    <property type="entry name" value="REC"/>
    <property type="match status" value="1"/>
</dbReference>
<sequence length="1222" mass="130508">MSPHPCPLSRPWVTALPNGQQAPPRQRIRSHPRKGAAGPELRLPQLQAGHAPAPHRAAHGRHALSDPDRVPGPARSGCERGEHPRLLHAHQADHLLPGPGGVDLAREGGAGNDAQAPTRSGAAHLERGVRHRRGGLFDCHPRRGGLGPRHARRGAEGVWHGCGRGGHCLRAPRRLHPPAARGLLQGTAGALVRPLRRGVCGAQGDPPRGRLRGQQPRLRRARLADRSHPLPQRLHLPGRGTPEALPGALPLRLAPRRRPGPGALGAHPLRGQALRAGGADPAHLPQGWAAGAVLGAPGAGDFLERAHRDWAAPPGRAVPPGRAAGPAARGARLATLPAHRHGQRRDRHRLQSGRRASVGPHRGGGRRQTPGGLGAARAQPGPAGGAERPREGRPVRAGSGRRHPEGPGHGPGGYPDPGRPLALPLGRERRPAVRGARCDGAAEPGATPPASQRGAEHRQPPAPILQRGDARLQRGARDDQRGAPERQRGAPDDQRGASVHQRGARDDQRGASVHQRRAGRHQPGVGPPHPGDGCAELLPARHHPCPLRGGDGAGCQRLHHRVEPCRRAAAGPHRARNGGPSAVDPAHPSPQPGPAQPRPQAPDGQPDLAPGGCQLSASPWRTGPRHLGGHPPHYGFPGPRGYHPPRGHYPAEHARPEEPGNEGAHEGMSPRRPHPRHPPGILPVPEAKPGGALLRKYQELTAKHEALVHRLEVRNDERISTYQLSTWALETTASALALLRAQSVLLANRRWHALARSGPWQQLRQWEPTGPALATLREVVHHEIDALLSSREPGIRGQLYRKQGSNETLEIRVERAGPRTRVPRTQMVLALIHDATQETLAAAELEQARAALARQEHLRALGEMSSGIAHDLNNTLNAMRLRLEMLQRDAAFAPHQAKNLKSLMQIVSDAGTRVRHLQEFSRQRFEPSQEQVHLHGIIHEAVELARDNIEHRARNEGVKLRIENEVPVLPAVNGEAADLRYVFLNLLLNARDAMPHGGTVHLRGTVCASKVVITVEDEGTGIPQDHLDSIFLPFFTTKGAQGTGLGLSMAYGVVSRAGGTLTAANRPKGGAVFTLTFPVPNTAPAAPAPAASEHASMRALQGRVLVIDDDDSSRDALTIALESLGMSVEGVASGAAALKQLRKGTPWDAVLCDIGLPGMRGWTVAQRMNKLAPQLPLYLITGSPGEAPPKGTRPSNVRALLAKPLALTLLWKALADVLPSQK</sequence>